<dbReference type="SUPFAM" id="SSF52833">
    <property type="entry name" value="Thioredoxin-like"/>
    <property type="match status" value="1"/>
</dbReference>
<reference evidence="2 3" key="1">
    <citation type="submission" date="2015-08" db="EMBL/GenBank/DDBJ databases">
        <title>Comparative genomics of the Campylobacter concisus group.</title>
        <authorList>
            <person name="Yee E."/>
            <person name="Chapman M.H."/>
            <person name="Huynh S."/>
            <person name="Bono J.L."/>
            <person name="On S.L."/>
            <person name="St Leger J."/>
            <person name="Foster G."/>
            <person name="Parker C.T."/>
            <person name="Miller W.G."/>
        </authorList>
    </citation>
    <scope>NUCLEOTIDE SEQUENCE [LARGE SCALE GENOMIC DNA]</scope>
    <source>
        <strain evidence="2 3">RM9337</strain>
    </source>
</reference>
<dbReference type="Proteomes" id="UP001318760">
    <property type="component" value="Unassembled WGS sequence"/>
</dbReference>
<dbReference type="EMBL" id="LIWG01000003">
    <property type="protein sequence ID" value="MBE3607929.1"/>
    <property type="molecule type" value="Genomic_DNA"/>
</dbReference>
<dbReference type="Pfam" id="PF04214">
    <property type="entry name" value="DUF411"/>
    <property type="match status" value="1"/>
</dbReference>
<comment type="caution">
    <text evidence="2">The sequence shown here is derived from an EMBL/GenBank/DDBJ whole genome shotgun (WGS) entry which is preliminary data.</text>
</comment>
<dbReference type="InterPro" id="IPR007332">
    <property type="entry name" value="DUF411"/>
</dbReference>
<accession>A0AAW3ZTV3</accession>
<dbReference type="RefSeq" id="WP_170015967.1">
    <property type="nucleotide sequence ID" value="NZ_CP012545.1"/>
</dbReference>
<dbReference type="AlphaFoldDB" id="A0AAW3ZTV3"/>
<reference evidence="1 4" key="2">
    <citation type="submission" date="2020-10" db="EMBL/GenBank/DDBJ databases">
        <title>Campylobacter californiensis sp. nov. isolated from cattle and feral swine in California.</title>
        <authorList>
            <person name="Miller W.G."/>
        </authorList>
    </citation>
    <scope>NUCLEOTIDE SEQUENCE [LARGE SCALE GENOMIC DNA]</scope>
    <source>
        <strain evidence="1 4">RM12919</strain>
    </source>
</reference>
<name>A0AAW3ZTV3_9BACT</name>
<gene>
    <name evidence="1" type="ORF">CCAL12919_08025</name>
    <name evidence="2" type="ORF">CCAL9337_04185</name>
</gene>
<proteinExistence type="predicted"/>
<evidence type="ECO:0000313" key="1">
    <source>
        <dbReference type="EMBL" id="MBE2987061.1"/>
    </source>
</evidence>
<dbReference type="InterPro" id="IPR036249">
    <property type="entry name" value="Thioredoxin-like_sf"/>
</dbReference>
<organism evidence="2 3">
    <name type="scientific">Campylobacter californiensis</name>
    <dbReference type="NCBI Taxonomy" id="1032243"/>
    <lineage>
        <taxon>Bacteria</taxon>
        <taxon>Pseudomonadati</taxon>
        <taxon>Campylobacterota</taxon>
        <taxon>Epsilonproteobacteria</taxon>
        <taxon>Campylobacterales</taxon>
        <taxon>Campylobacteraceae</taxon>
        <taxon>Campylobacter</taxon>
    </lineage>
</organism>
<protein>
    <submittedName>
        <fullName evidence="2">DUF411 domain-containing protein</fullName>
    </submittedName>
</protein>
<dbReference type="Proteomes" id="UP000650616">
    <property type="component" value="Unassembled WGS sequence"/>
</dbReference>
<evidence type="ECO:0000313" key="4">
    <source>
        <dbReference type="Proteomes" id="UP001318760"/>
    </source>
</evidence>
<evidence type="ECO:0000313" key="2">
    <source>
        <dbReference type="EMBL" id="MBE3607929.1"/>
    </source>
</evidence>
<evidence type="ECO:0000313" key="3">
    <source>
        <dbReference type="Proteomes" id="UP000650616"/>
    </source>
</evidence>
<keyword evidence="3" id="KW-1185">Reference proteome</keyword>
<sequence length="151" mass="16460">MKFLVKVATVASLVAVSSFGSNLLEVYKSPTCGCCSRWEAVMQKDGFETIEYKVQNTVALKKKFNVPLELSSCHTAIISGYVVEGHVPAAEIKKLLEIKPEGVIGISAPGMPLESPGMEQGSEPDKYDIVLFKQDGTREIFATYIGSKKIQ</sequence>
<dbReference type="EMBL" id="JADBHS010000017">
    <property type="protein sequence ID" value="MBE2987061.1"/>
    <property type="molecule type" value="Genomic_DNA"/>
</dbReference>